<evidence type="ECO:0000313" key="10">
    <source>
        <dbReference type="Proteomes" id="UP000294071"/>
    </source>
</evidence>
<evidence type="ECO:0000256" key="4">
    <source>
        <dbReference type="ARBA" id="ARBA00022989"/>
    </source>
</evidence>
<evidence type="ECO:0000256" key="5">
    <source>
        <dbReference type="ARBA" id="ARBA00023136"/>
    </source>
</evidence>
<keyword evidence="2" id="KW-1003">Cell membrane</keyword>
<feature type="compositionally biased region" description="Basic and acidic residues" evidence="6">
    <location>
        <begin position="94"/>
        <end position="117"/>
    </location>
</feature>
<evidence type="ECO:0000256" key="3">
    <source>
        <dbReference type="ARBA" id="ARBA00022692"/>
    </source>
</evidence>
<dbReference type="InterPro" id="IPR027379">
    <property type="entry name" value="CLS_N"/>
</dbReference>
<dbReference type="EMBL" id="SDWT01000001">
    <property type="protein sequence ID" value="RYB95015.1"/>
    <property type="molecule type" value="Genomic_DNA"/>
</dbReference>
<evidence type="ECO:0000313" key="9">
    <source>
        <dbReference type="EMBL" id="RYB95015.1"/>
    </source>
</evidence>
<keyword evidence="10" id="KW-1185">Reference proteome</keyword>
<keyword evidence="4 7" id="KW-1133">Transmembrane helix</keyword>
<name>A0A4Q2S3K3_9ACTN</name>
<dbReference type="RefSeq" id="WP_129400359.1">
    <property type="nucleotide sequence ID" value="NZ_SDWT01000001.1"/>
</dbReference>
<evidence type="ECO:0000256" key="2">
    <source>
        <dbReference type="ARBA" id="ARBA00022475"/>
    </source>
</evidence>
<feature type="region of interest" description="Disordered" evidence="6">
    <location>
        <begin position="58"/>
        <end position="132"/>
    </location>
</feature>
<keyword evidence="5 7" id="KW-0472">Membrane</keyword>
<dbReference type="Proteomes" id="UP000294071">
    <property type="component" value="Unassembled WGS sequence"/>
</dbReference>
<comment type="subcellular location">
    <subcellularLocation>
        <location evidence="1">Cell membrane</location>
        <topology evidence="1">Multi-pass membrane protein</topology>
    </subcellularLocation>
</comment>
<proteinExistence type="predicted"/>
<dbReference type="OrthoDB" id="3298527at2"/>
<protein>
    <submittedName>
        <fullName evidence="9">PLDc_N domain-containing protein</fullName>
    </submittedName>
</protein>
<sequence>MLRLLFFLVPIVLSIYCVVEAISARDDEVRNLPKILWIVLILFFPFVGSIAWLAAGRPARAPRRPGPYERTASAFPEYDRPGRFAAADPEADDAFLKKVRERAEEQRRRAQEQKRTQQETGETGPEPDQPTS</sequence>
<dbReference type="Pfam" id="PF13396">
    <property type="entry name" value="PLDc_N"/>
    <property type="match status" value="1"/>
</dbReference>
<accession>A0A4Q2S3K3</accession>
<comment type="caution">
    <text evidence="9">The sequence shown here is derived from an EMBL/GenBank/DDBJ whole genome shotgun (WGS) entry which is preliminary data.</text>
</comment>
<keyword evidence="3 7" id="KW-0812">Transmembrane</keyword>
<evidence type="ECO:0000256" key="6">
    <source>
        <dbReference type="SAM" id="MobiDB-lite"/>
    </source>
</evidence>
<gene>
    <name evidence="9" type="ORF">EUA93_12065</name>
</gene>
<feature type="transmembrane region" description="Helical" evidence="7">
    <location>
        <begin position="35"/>
        <end position="55"/>
    </location>
</feature>
<dbReference type="GO" id="GO:0005886">
    <property type="term" value="C:plasma membrane"/>
    <property type="evidence" value="ECO:0007669"/>
    <property type="project" value="UniProtKB-SubCell"/>
</dbReference>
<evidence type="ECO:0000259" key="8">
    <source>
        <dbReference type="Pfam" id="PF13396"/>
    </source>
</evidence>
<evidence type="ECO:0000256" key="7">
    <source>
        <dbReference type="SAM" id="Phobius"/>
    </source>
</evidence>
<organism evidence="9 10">
    <name type="scientific">Nocardioides oleivorans</name>
    <dbReference type="NCBI Taxonomy" id="273676"/>
    <lineage>
        <taxon>Bacteria</taxon>
        <taxon>Bacillati</taxon>
        <taxon>Actinomycetota</taxon>
        <taxon>Actinomycetes</taxon>
        <taxon>Propionibacteriales</taxon>
        <taxon>Nocardioidaceae</taxon>
        <taxon>Nocardioides</taxon>
    </lineage>
</organism>
<reference evidence="9 10" key="1">
    <citation type="submission" date="2019-01" db="EMBL/GenBank/DDBJ databases">
        <title>Novel species of Nocardioides.</title>
        <authorList>
            <person name="Liu Q."/>
            <person name="Xin Y.-H."/>
        </authorList>
    </citation>
    <scope>NUCLEOTIDE SEQUENCE [LARGE SCALE GENOMIC DNA]</scope>
    <source>
        <strain evidence="9 10">CGMCC 4.6882</strain>
    </source>
</reference>
<evidence type="ECO:0000256" key="1">
    <source>
        <dbReference type="ARBA" id="ARBA00004651"/>
    </source>
</evidence>
<feature type="domain" description="Cardiolipin synthase N-terminal" evidence="8">
    <location>
        <begin position="12"/>
        <end position="57"/>
    </location>
</feature>
<dbReference type="AlphaFoldDB" id="A0A4Q2S3K3"/>